<proteinExistence type="predicted"/>
<evidence type="ECO:0000313" key="1">
    <source>
        <dbReference type="EMBL" id="KAH3815355.1"/>
    </source>
</evidence>
<evidence type="ECO:0000313" key="2">
    <source>
        <dbReference type="Proteomes" id="UP000828390"/>
    </source>
</evidence>
<dbReference type="EMBL" id="JAIWYP010000006">
    <property type="protein sequence ID" value="KAH3815355.1"/>
    <property type="molecule type" value="Genomic_DNA"/>
</dbReference>
<sequence>MYCPDHSQLCCSRCVKLNHRHFLNDKSCDRQTHDGEVITICRSLYFVAGDATKGIISSPLPEKNQYLVSMEEIMRTLPEEGSHHSDVQCKRFATSFATMLLTLVVVYERGSKSLQIRLTRIQYGTGGYSFTLHEQANLRGTGDLISNEIKHKKRLADHDSSMQT</sequence>
<reference evidence="1" key="1">
    <citation type="journal article" date="2019" name="bioRxiv">
        <title>The Genome of the Zebra Mussel, Dreissena polymorpha: A Resource for Invasive Species Research.</title>
        <authorList>
            <person name="McCartney M.A."/>
            <person name="Auch B."/>
            <person name="Kono T."/>
            <person name="Mallez S."/>
            <person name="Zhang Y."/>
            <person name="Obille A."/>
            <person name="Becker A."/>
            <person name="Abrahante J.E."/>
            <person name="Garbe J."/>
            <person name="Badalamenti J.P."/>
            <person name="Herman A."/>
            <person name="Mangelson H."/>
            <person name="Liachko I."/>
            <person name="Sullivan S."/>
            <person name="Sone E.D."/>
            <person name="Koren S."/>
            <person name="Silverstein K.A.T."/>
            <person name="Beckman K.B."/>
            <person name="Gohl D.M."/>
        </authorList>
    </citation>
    <scope>NUCLEOTIDE SEQUENCE</scope>
    <source>
        <strain evidence="1">Duluth1</strain>
        <tissue evidence="1">Whole animal</tissue>
    </source>
</reference>
<gene>
    <name evidence="1" type="ORF">DPMN_143877</name>
</gene>
<reference evidence="1" key="2">
    <citation type="submission" date="2020-11" db="EMBL/GenBank/DDBJ databases">
        <authorList>
            <person name="McCartney M.A."/>
            <person name="Auch B."/>
            <person name="Kono T."/>
            <person name="Mallez S."/>
            <person name="Becker A."/>
            <person name="Gohl D.M."/>
            <person name="Silverstein K.A.T."/>
            <person name="Koren S."/>
            <person name="Bechman K.B."/>
            <person name="Herman A."/>
            <person name="Abrahante J.E."/>
            <person name="Garbe J."/>
        </authorList>
    </citation>
    <scope>NUCLEOTIDE SEQUENCE</scope>
    <source>
        <strain evidence="1">Duluth1</strain>
        <tissue evidence="1">Whole animal</tissue>
    </source>
</reference>
<protein>
    <submittedName>
        <fullName evidence="1">Uncharacterized protein</fullName>
    </submittedName>
</protein>
<name>A0A9D4GHV3_DREPO</name>
<dbReference type="Proteomes" id="UP000828390">
    <property type="component" value="Unassembled WGS sequence"/>
</dbReference>
<dbReference type="AlphaFoldDB" id="A0A9D4GHV3"/>
<comment type="caution">
    <text evidence="1">The sequence shown here is derived from an EMBL/GenBank/DDBJ whole genome shotgun (WGS) entry which is preliminary data.</text>
</comment>
<organism evidence="1 2">
    <name type="scientific">Dreissena polymorpha</name>
    <name type="common">Zebra mussel</name>
    <name type="synonym">Mytilus polymorpha</name>
    <dbReference type="NCBI Taxonomy" id="45954"/>
    <lineage>
        <taxon>Eukaryota</taxon>
        <taxon>Metazoa</taxon>
        <taxon>Spiralia</taxon>
        <taxon>Lophotrochozoa</taxon>
        <taxon>Mollusca</taxon>
        <taxon>Bivalvia</taxon>
        <taxon>Autobranchia</taxon>
        <taxon>Heteroconchia</taxon>
        <taxon>Euheterodonta</taxon>
        <taxon>Imparidentia</taxon>
        <taxon>Neoheterodontei</taxon>
        <taxon>Myida</taxon>
        <taxon>Dreissenoidea</taxon>
        <taxon>Dreissenidae</taxon>
        <taxon>Dreissena</taxon>
    </lineage>
</organism>
<keyword evidence="2" id="KW-1185">Reference proteome</keyword>
<accession>A0A9D4GHV3</accession>